<dbReference type="Proteomes" id="UP001221757">
    <property type="component" value="Unassembled WGS sequence"/>
</dbReference>
<evidence type="ECO:0000313" key="2">
    <source>
        <dbReference type="Proteomes" id="UP001221757"/>
    </source>
</evidence>
<sequence>MNSPCLRLRSPRRTRSFNILDADTGLFPSMDLVGRPRTTPSFESYTKVRKWPTETLPIGVRLHPATAQTECMPLQDELIPLSTPATLPLPGGFKRARLELL</sequence>
<organism evidence="1 2">
    <name type="scientific">Mycena rosella</name>
    <name type="common">Pink bonnet</name>
    <name type="synonym">Agaricus rosellus</name>
    <dbReference type="NCBI Taxonomy" id="1033263"/>
    <lineage>
        <taxon>Eukaryota</taxon>
        <taxon>Fungi</taxon>
        <taxon>Dikarya</taxon>
        <taxon>Basidiomycota</taxon>
        <taxon>Agaricomycotina</taxon>
        <taxon>Agaricomycetes</taxon>
        <taxon>Agaricomycetidae</taxon>
        <taxon>Agaricales</taxon>
        <taxon>Marasmiineae</taxon>
        <taxon>Mycenaceae</taxon>
        <taxon>Mycena</taxon>
    </lineage>
</organism>
<dbReference type="EMBL" id="JARKIE010000075">
    <property type="protein sequence ID" value="KAJ7689005.1"/>
    <property type="molecule type" value="Genomic_DNA"/>
</dbReference>
<dbReference type="AlphaFoldDB" id="A0AAD7DFF8"/>
<accession>A0AAD7DFF8</accession>
<gene>
    <name evidence="1" type="ORF">B0H17DRAFT_646643</name>
</gene>
<evidence type="ECO:0000313" key="1">
    <source>
        <dbReference type="EMBL" id="KAJ7689005.1"/>
    </source>
</evidence>
<comment type="caution">
    <text evidence="1">The sequence shown here is derived from an EMBL/GenBank/DDBJ whole genome shotgun (WGS) entry which is preliminary data.</text>
</comment>
<name>A0AAD7DFF8_MYCRO</name>
<reference evidence="1" key="1">
    <citation type="submission" date="2023-03" db="EMBL/GenBank/DDBJ databases">
        <title>Massive genome expansion in bonnet fungi (Mycena s.s.) driven by repeated elements and novel gene families across ecological guilds.</title>
        <authorList>
            <consortium name="Lawrence Berkeley National Laboratory"/>
            <person name="Harder C.B."/>
            <person name="Miyauchi S."/>
            <person name="Viragh M."/>
            <person name="Kuo A."/>
            <person name="Thoen E."/>
            <person name="Andreopoulos B."/>
            <person name="Lu D."/>
            <person name="Skrede I."/>
            <person name="Drula E."/>
            <person name="Henrissat B."/>
            <person name="Morin E."/>
            <person name="Kohler A."/>
            <person name="Barry K."/>
            <person name="LaButti K."/>
            <person name="Morin E."/>
            <person name="Salamov A."/>
            <person name="Lipzen A."/>
            <person name="Mereny Z."/>
            <person name="Hegedus B."/>
            <person name="Baldrian P."/>
            <person name="Stursova M."/>
            <person name="Weitz H."/>
            <person name="Taylor A."/>
            <person name="Grigoriev I.V."/>
            <person name="Nagy L.G."/>
            <person name="Martin F."/>
            <person name="Kauserud H."/>
        </authorList>
    </citation>
    <scope>NUCLEOTIDE SEQUENCE</scope>
    <source>
        <strain evidence="1">CBHHK067</strain>
    </source>
</reference>
<proteinExistence type="predicted"/>
<keyword evidence="2" id="KW-1185">Reference proteome</keyword>
<protein>
    <submittedName>
        <fullName evidence="1">Uncharacterized protein</fullName>
    </submittedName>
</protein>